<dbReference type="Proteomes" id="UP000307720">
    <property type="component" value="Unassembled WGS sequence"/>
</dbReference>
<gene>
    <name evidence="1" type="ORF">E5357_16805</name>
</gene>
<sequence>MGSQGKEQEEKQEKKCFIITPIGDSNSVIFRKAKGVIESVIRPVLQKNGFNDIKAAYEINISGMITTQIINDIGVKSPAIVP</sequence>
<reference evidence="1" key="1">
    <citation type="submission" date="2019-04" db="EMBL/GenBank/DDBJ databases">
        <title>Microbes associate with the intestines of laboratory mice.</title>
        <authorList>
            <person name="Navarre W."/>
            <person name="Wong E."/>
            <person name="Huang K."/>
            <person name="Tropini C."/>
            <person name="Ng K."/>
            <person name="Yu B."/>
        </authorList>
    </citation>
    <scope>NUCLEOTIDE SEQUENCE</scope>
    <source>
        <strain evidence="1">NM72_1-8</strain>
    </source>
</reference>
<keyword evidence="2" id="KW-1185">Reference proteome</keyword>
<accession>A0AC61QUT6</accession>
<organism evidence="1 2">
    <name type="scientific">Hominisplanchenecus murintestinalis</name>
    <dbReference type="NCBI Taxonomy" id="2941517"/>
    <lineage>
        <taxon>Bacteria</taxon>
        <taxon>Bacillati</taxon>
        <taxon>Bacillota</taxon>
        <taxon>Clostridia</taxon>
        <taxon>Lachnospirales</taxon>
        <taxon>Lachnospiraceae</taxon>
        <taxon>Hominisplanchenecus</taxon>
    </lineage>
</organism>
<dbReference type="EMBL" id="SRZB01000074">
    <property type="protein sequence ID" value="TGX96243.1"/>
    <property type="molecule type" value="Genomic_DNA"/>
</dbReference>
<comment type="caution">
    <text evidence="1">The sequence shown here is derived from an EMBL/GenBank/DDBJ whole genome shotgun (WGS) entry which is preliminary data.</text>
</comment>
<evidence type="ECO:0000313" key="1">
    <source>
        <dbReference type="EMBL" id="TGX96243.1"/>
    </source>
</evidence>
<proteinExistence type="predicted"/>
<evidence type="ECO:0000313" key="2">
    <source>
        <dbReference type="Proteomes" id="UP000307720"/>
    </source>
</evidence>
<name>A0AC61QUT6_9FIRM</name>
<protein>
    <submittedName>
        <fullName evidence="1">Uncharacterized protein</fullName>
    </submittedName>
</protein>